<dbReference type="Gene3D" id="3.30.110.70">
    <property type="entry name" value="Hypothetical protein apc22750. Chain B"/>
    <property type="match status" value="1"/>
</dbReference>
<dbReference type="Proteomes" id="UP000662857">
    <property type="component" value="Chromosome"/>
</dbReference>
<name>A0A895Y833_9ACTN</name>
<dbReference type="InterPro" id="IPR035439">
    <property type="entry name" value="UPF0145_dom_sf"/>
</dbReference>
<organism evidence="3 4">
    <name type="scientific">Natronosporangium hydrolyticum</name>
    <dbReference type="NCBI Taxonomy" id="2811111"/>
    <lineage>
        <taxon>Bacteria</taxon>
        <taxon>Bacillati</taxon>
        <taxon>Actinomycetota</taxon>
        <taxon>Actinomycetes</taxon>
        <taxon>Micromonosporales</taxon>
        <taxon>Micromonosporaceae</taxon>
        <taxon>Natronosporangium</taxon>
    </lineage>
</organism>
<dbReference type="RefSeq" id="WP_239675996.1">
    <property type="nucleotide sequence ID" value="NZ_CP070499.1"/>
</dbReference>
<evidence type="ECO:0000256" key="2">
    <source>
        <dbReference type="SAM" id="MobiDB-lite"/>
    </source>
</evidence>
<keyword evidence="4" id="KW-1185">Reference proteome</keyword>
<evidence type="ECO:0000313" key="4">
    <source>
        <dbReference type="Proteomes" id="UP000662857"/>
    </source>
</evidence>
<dbReference type="PANTHER" id="PTHR34068">
    <property type="entry name" value="UPF0145 PROTEIN YBJQ"/>
    <property type="match status" value="1"/>
</dbReference>
<feature type="compositionally biased region" description="Low complexity" evidence="2">
    <location>
        <begin position="119"/>
        <end position="145"/>
    </location>
</feature>
<dbReference type="EMBL" id="CP070499">
    <property type="protein sequence ID" value="QSB13884.1"/>
    <property type="molecule type" value="Genomic_DNA"/>
</dbReference>
<reference evidence="3" key="1">
    <citation type="submission" date="2021-02" db="EMBL/GenBank/DDBJ databases">
        <title>Natrosporangium hydrolyticum gen. nov., sp. nov, a haloalkaliphilic actinobacterium from a soda solonchak soil.</title>
        <authorList>
            <person name="Sorokin D.Y."/>
            <person name="Khijniak T.V."/>
            <person name="Zakharycheva A.P."/>
            <person name="Boueva O.V."/>
            <person name="Ariskina E.V."/>
            <person name="Hahnke R.L."/>
            <person name="Bunk B."/>
            <person name="Sproer C."/>
            <person name="Schumann P."/>
            <person name="Evtushenko L.I."/>
            <person name="Kublanov I.V."/>
        </authorList>
    </citation>
    <scope>NUCLEOTIDE SEQUENCE</scope>
    <source>
        <strain evidence="3">DSM 106523</strain>
    </source>
</reference>
<evidence type="ECO:0000313" key="3">
    <source>
        <dbReference type="EMBL" id="QSB13884.1"/>
    </source>
</evidence>
<dbReference type="InterPro" id="IPR002765">
    <property type="entry name" value="UPF0145_YbjQ-like"/>
</dbReference>
<dbReference type="Pfam" id="PF01906">
    <property type="entry name" value="YbjQ_1"/>
    <property type="match status" value="1"/>
</dbReference>
<gene>
    <name evidence="3" type="ORF">JQS43_20380</name>
</gene>
<proteinExistence type="inferred from homology"/>
<evidence type="ECO:0000256" key="1">
    <source>
        <dbReference type="ARBA" id="ARBA00010751"/>
    </source>
</evidence>
<feature type="region of interest" description="Disordered" evidence="2">
    <location>
        <begin position="102"/>
        <end position="145"/>
    </location>
</feature>
<sequence>MLVVTTDDIPGYEIRQVLGEAIGVTGRTRNPYREGVRKLHGGGNPQLVKALTRWRLDAVDQMIRHAQTLGANAVVAMRFDHRNVTDMWGEICAYGTAVVAVPVSPSAPPLSPQTRQRAAEPAPAEPAEPTETGEPTEPAELTGSS</sequence>
<dbReference type="AlphaFoldDB" id="A0A895Y833"/>
<protein>
    <submittedName>
        <fullName evidence="3">YbjQ family protein</fullName>
    </submittedName>
</protein>
<dbReference type="KEGG" id="nhy:JQS43_20380"/>
<dbReference type="PANTHER" id="PTHR34068:SF2">
    <property type="entry name" value="UPF0145 PROTEIN SCO3412"/>
    <property type="match status" value="1"/>
</dbReference>
<accession>A0A895Y833</accession>
<comment type="similarity">
    <text evidence="1">Belongs to the UPF0145 family.</text>
</comment>
<dbReference type="SUPFAM" id="SSF117782">
    <property type="entry name" value="YbjQ-like"/>
    <property type="match status" value="1"/>
</dbReference>